<accession>A0A438J064</accession>
<gene>
    <name evidence="3" type="ORF">CK203_028339</name>
</gene>
<dbReference type="AlphaFoldDB" id="A0A438J064"/>
<dbReference type="PANTHER" id="PTHR34072:SF55">
    <property type="entry name" value="DNA_RNA POLYMERASES SUPERFAMILY PROTEIN"/>
    <property type="match status" value="1"/>
</dbReference>
<name>A0A438J064_VITVI</name>
<dbReference type="EMBL" id="QGNW01000071">
    <property type="protein sequence ID" value="RVX02353.1"/>
    <property type="molecule type" value="Genomic_DNA"/>
</dbReference>
<evidence type="ECO:0000259" key="2">
    <source>
        <dbReference type="Pfam" id="PF17919"/>
    </source>
</evidence>
<dbReference type="Proteomes" id="UP000288805">
    <property type="component" value="Unassembled WGS sequence"/>
</dbReference>
<proteinExistence type="predicted"/>
<dbReference type="SUPFAM" id="SSF56672">
    <property type="entry name" value="DNA/RNA polymerases"/>
    <property type="match status" value="1"/>
</dbReference>
<evidence type="ECO:0000256" key="1">
    <source>
        <dbReference type="SAM" id="MobiDB-lite"/>
    </source>
</evidence>
<feature type="domain" description="Reverse transcriptase/retrotransposon-derived protein RNase H-like" evidence="2">
    <location>
        <begin position="257"/>
        <end position="312"/>
    </location>
</feature>
<evidence type="ECO:0000313" key="4">
    <source>
        <dbReference type="Proteomes" id="UP000288805"/>
    </source>
</evidence>
<dbReference type="InterPro" id="IPR043502">
    <property type="entry name" value="DNA/RNA_pol_sf"/>
</dbReference>
<dbReference type="Pfam" id="PF17919">
    <property type="entry name" value="RT_RNaseH_2"/>
    <property type="match status" value="1"/>
</dbReference>
<organism evidence="3 4">
    <name type="scientific">Vitis vinifera</name>
    <name type="common">Grape</name>
    <dbReference type="NCBI Taxonomy" id="29760"/>
    <lineage>
        <taxon>Eukaryota</taxon>
        <taxon>Viridiplantae</taxon>
        <taxon>Streptophyta</taxon>
        <taxon>Embryophyta</taxon>
        <taxon>Tracheophyta</taxon>
        <taxon>Spermatophyta</taxon>
        <taxon>Magnoliopsida</taxon>
        <taxon>eudicotyledons</taxon>
        <taxon>Gunneridae</taxon>
        <taxon>Pentapetalae</taxon>
        <taxon>rosids</taxon>
        <taxon>Vitales</taxon>
        <taxon>Vitaceae</taxon>
        <taxon>Viteae</taxon>
        <taxon>Vitis</taxon>
    </lineage>
</organism>
<evidence type="ECO:0000313" key="3">
    <source>
        <dbReference type="EMBL" id="RVX02353.1"/>
    </source>
</evidence>
<comment type="caution">
    <text evidence="3">The sequence shown here is derived from an EMBL/GenBank/DDBJ whole genome shotgun (WGS) entry which is preliminary data.</text>
</comment>
<protein>
    <recommendedName>
        <fullName evidence="2">Reverse transcriptase/retrotransposon-derived protein RNase H-like domain-containing protein</fullName>
    </recommendedName>
</protein>
<dbReference type="InterPro" id="IPR041577">
    <property type="entry name" value="RT_RNaseH_2"/>
</dbReference>
<reference evidence="3 4" key="1">
    <citation type="journal article" date="2018" name="PLoS Genet.">
        <title>Population sequencing reveals clonal diversity and ancestral inbreeding in the grapevine cultivar Chardonnay.</title>
        <authorList>
            <person name="Roach M.J."/>
            <person name="Johnson D.L."/>
            <person name="Bohlmann J."/>
            <person name="van Vuuren H.J."/>
            <person name="Jones S.J."/>
            <person name="Pretorius I.S."/>
            <person name="Schmidt S.A."/>
            <person name="Borneman A.R."/>
        </authorList>
    </citation>
    <scope>NUCLEOTIDE SEQUENCE [LARGE SCALE GENOMIC DNA]</scope>
    <source>
        <strain evidence="4">cv. Chardonnay</strain>
        <tissue evidence="3">Leaf</tissue>
    </source>
</reference>
<sequence length="422" mass="48756">MLLKLKRSLCLFLPRKSLKERKEDEIVYAIIAKENKDPAMISPLEVPQEVTKLPFDFEIAYNSGMAGKKGDGCINLMEERMHSVQEDIIIVKESMTKIPFLEMSMTAIMERLDAMAMEIQENLERLSSNKRRKPKNSNDGFRVGLPKPPLVAEGNRAREVCDNGNKGEIRTRRVEMPNFYGKDPEEWLYCAERFFSLNQMSDTEKLAAVVVSMDGEAFAWHQWEDTNRVAKDPSKIEAMQRWPTPRYLEELRDFLAEHAFNQLKHAMTTIPVLALPNFNKPFVIETNASGVGVGVVLMQDQRPIAYYNHILPQRNILKRFVVRIDQRSLKYLLKQRLISEGHQKWLTELLGYTFEIQYRLKLENRATDVLSQYPELTALTLSPVVNFEEIQKEVETDKALNHIRMEVLEGNPKYSGYAVVQG</sequence>
<dbReference type="PANTHER" id="PTHR34072">
    <property type="entry name" value="ENZYMATIC POLYPROTEIN-RELATED"/>
    <property type="match status" value="1"/>
</dbReference>
<feature type="region of interest" description="Disordered" evidence="1">
    <location>
        <begin position="124"/>
        <end position="148"/>
    </location>
</feature>